<keyword evidence="2" id="KW-0732">Signal</keyword>
<organism evidence="3 4">
    <name type="scientific">Acinetobacter johnsonii</name>
    <dbReference type="NCBI Taxonomy" id="40214"/>
    <lineage>
        <taxon>Bacteria</taxon>
        <taxon>Pseudomonadati</taxon>
        <taxon>Pseudomonadota</taxon>
        <taxon>Gammaproteobacteria</taxon>
        <taxon>Moraxellales</taxon>
        <taxon>Moraxellaceae</taxon>
        <taxon>Acinetobacter</taxon>
    </lineage>
</organism>
<feature type="chain" id="PRO_5041303987" description="Twin-arginine translocation signal domain-containing protein" evidence="2">
    <location>
        <begin position="24"/>
        <end position="71"/>
    </location>
</feature>
<evidence type="ECO:0000313" key="4">
    <source>
        <dbReference type="Proteomes" id="UP001160116"/>
    </source>
</evidence>
<evidence type="ECO:0000256" key="2">
    <source>
        <dbReference type="SAM" id="SignalP"/>
    </source>
</evidence>
<gene>
    <name evidence="3" type="ORF">N5C97_15725</name>
</gene>
<evidence type="ECO:0000313" key="3">
    <source>
        <dbReference type="EMBL" id="MDH0827901.1"/>
    </source>
</evidence>
<protein>
    <recommendedName>
        <fullName evidence="5">Twin-arginine translocation signal domain-containing protein</fullName>
    </recommendedName>
</protein>
<evidence type="ECO:0008006" key="5">
    <source>
        <dbReference type="Google" id="ProtNLM"/>
    </source>
</evidence>
<reference evidence="3" key="1">
    <citation type="submission" date="2022-09" db="EMBL/GenBank/DDBJ databases">
        <title>Intensive care unit water sources are persistently colonized with multi-drug resistant bacteria and are the site of extensive horizontal gene transfer of antibiotic resistance genes.</title>
        <authorList>
            <person name="Diorio-Toth L."/>
        </authorList>
    </citation>
    <scope>NUCLEOTIDE SEQUENCE</scope>
    <source>
        <strain evidence="3">GD03885</strain>
    </source>
</reference>
<feature type="signal peptide" evidence="2">
    <location>
        <begin position="1"/>
        <end position="23"/>
    </location>
</feature>
<proteinExistence type="predicted"/>
<comment type="caution">
    <text evidence="3">The sequence shown here is derived from an EMBL/GenBank/DDBJ whole genome shotgun (WGS) entry which is preliminary data.</text>
</comment>
<sequence length="71" mass="8080">MRMNRRGLLGAITATLGMSAVFANGVDRATNSLNALSRFMRLTQPNKYKSKPNRLSQKKRRLNARRLGKFK</sequence>
<accession>A0AA42SH11</accession>
<evidence type="ECO:0000256" key="1">
    <source>
        <dbReference type="SAM" id="MobiDB-lite"/>
    </source>
</evidence>
<feature type="compositionally biased region" description="Basic residues" evidence="1">
    <location>
        <begin position="48"/>
        <end position="71"/>
    </location>
</feature>
<name>A0AA42SH11_ACIJO</name>
<dbReference type="Proteomes" id="UP001160116">
    <property type="component" value="Unassembled WGS sequence"/>
</dbReference>
<dbReference type="AlphaFoldDB" id="A0AA42SH11"/>
<dbReference type="RefSeq" id="WP_279679375.1">
    <property type="nucleotide sequence ID" value="NZ_JAOCCL010000065.1"/>
</dbReference>
<dbReference type="EMBL" id="JAOCCL010000065">
    <property type="protein sequence ID" value="MDH0827901.1"/>
    <property type="molecule type" value="Genomic_DNA"/>
</dbReference>
<feature type="region of interest" description="Disordered" evidence="1">
    <location>
        <begin position="47"/>
        <end position="71"/>
    </location>
</feature>